<dbReference type="Proteomes" id="UP000207598">
    <property type="component" value="Unassembled WGS sequence"/>
</dbReference>
<protein>
    <submittedName>
        <fullName evidence="2">Carboxymuconolactone decarboxylase family protein</fullName>
    </submittedName>
</protein>
<reference evidence="2 3" key="1">
    <citation type="submission" date="2017-05" db="EMBL/GenBank/DDBJ databases">
        <authorList>
            <person name="Song R."/>
            <person name="Chenine A.L."/>
            <person name="Ruprecht R.M."/>
        </authorList>
    </citation>
    <scope>NUCLEOTIDE SEQUENCE [LARGE SCALE GENOMIC DNA]</scope>
    <source>
        <strain evidence="2 3">CECT 8898</strain>
    </source>
</reference>
<dbReference type="RefSeq" id="WP_094021296.1">
    <property type="nucleotide sequence ID" value="NZ_FXYF01000006.1"/>
</dbReference>
<dbReference type="OrthoDB" id="4704294at2"/>
<proteinExistence type="predicted"/>
<dbReference type="AlphaFoldDB" id="A0A238KGD1"/>
<organism evidence="2 3">
    <name type="scientific">Maliponia aquimaris</name>
    <dbReference type="NCBI Taxonomy" id="1673631"/>
    <lineage>
        <taxon>Bacteria</taxon>
        <taxon>Pseudomonadati</taxon>
        <taxon>Pseudomonadota</taxon>
        <taxon>Alphaproteobacteria</taxon>
        <taxon>Rhodobacterales</taxon>
        <taxon>Paracoccaceae</taxon>
        <taxon>Maliponia</taxon>
    </lineage>
</organism>
<keyword evidence="3" id="KW-1185">Reference proteome</keyword>
<evidence type="ECO:0000313" key="3">
    <source>
        <dbReference type="Proteomes" id="UP000207598"/>
    </source>
</evidence>
<feature type="domain" description="Carboxymuconolactone decarboxylase-like" evidence="1">
    <location>
        <begin position="39"/>
        <end position="103"/>
    </location>
</feature>
<dbReference type="InterPro" id="IPR029032">
    <property type="entry name" value="AhpD-like"/>
</dbReference>
<gene>
    <name evidence="2" type="ORF">MAA8898_02465</name>
</gene>
<dbReference type="Pfam" id="PF02627">
    <property type="entry name" value="CMD"/>
    <property type="match status" value="1"/>
</dbReference>
<name>A0A238KGD1_9RHOB</name>
<evidence type="ECO:0000259" key="1">
    <source>
        <dbReference type="Pfam" id="PF02627"/>
    </source>
</evidence>
<dbReference type="PANTHER" id="PTHR34846:SF11">
    <property type="entry name" value="4-CARBOXYMUCONOLACTONE DECARBOXYLASE FAMILY PROTEIN (AFU_ORTHOLOGUE AFUA_6G11590)"/>
    <property type="match status" value="1"/>
</dbReference>
<dbReference type="SUPFAM" id="SSF69118">
    <property type="entry name" value="AhpD-like"/>
    <property type="match status" value="1"/>
</dbReference>
<dbReference type="Gene3D" id="1.20.1290.10">
    <property type="entry name" value="AhpD-like"/>
    <property type="match status" value="1"/>
</dbReference>
<sequence length="186" mass="20256">MTDTDFSPIADAAWPESVADMRAGFAGALNVYRVMAHHPDLLRAWAPLREHIVNQTALGPELSEVTILRAGHRLGSSYEWDQHIDRARKRGLTDARIASIAGPCQDMAPRDAMIARAVDELMDSHRLSDASIAAITRDLGKPAVLDLIATVGFYSVLGYALNSFEVPLDDDIAEALRQTPLNPGGR</sequence>
<dbReference type="GO" id="GO:0051920">
    <property type="term" value="F:peroxiredoxin activity"/>
    <property type="evidence" value="ECO:0007669"/>
    <property type="project" value="InterPro"/>
</dbReference>
<accession>A0A238KGD1</accession>
<dbReference type="PANTHER" id="PTHR34846">
    <property type="entry name" value="4-CARBOXYMUCONOLACTONE DECARBOXYLASE FAMILY PROTEIN (AFU_ORTHOLOGUE AFUA_6G11590)"/>
    <property type="match status" value="1"/>
</dbReference>
<evidence type="ECO:0000313" key="2">
    <source>
        <dbReference type="EMBL" id="SMX41821.1"/>
    </source>
</evidence>
<dbReference type="InterPro" id="IPR003779">
    <property type="entry name" value="CMD-like"/>
</dbReference>
<dbReference type="EMBL" id="FXYF01000006">
    <property type="protein sequence ID" value="SMX41821.1"/>
    <property type="molecule type" value="Genomic_DNA"/>
</dbReference>